<name>A0A3S1A854_9BURK</name>
<feature type="region of interest" description="Disordered" evidence="1">
    <location>
        <begin position="286"/>
        <end position="311"/>
    </location>
</feature>
<evidence type="ECO:0000313" key="3">
    <source>
        <dbReference type="Proteomes" id="UP000281118"/>
    </source>
</evidence>
<evidence type="ECO:0000313" key="2">
    <source>
        <dbReference type="EMBL" id="RUR71943.1"/>
    </source>
</evidence>
<reference evidence="2 3" key="1">
    <citation type="submission" date="2018-12" db="EMBL/GenBank/DDBJ databases">
        <title>The genome sequences of Variovorax guangxiensis DSM 27352.</title>
        <authorList>
            <person name="Gao J."/>
            <person name="Sun J."/>
        </authorList>
    </citation>
    <scope>NUCLEOTIDE SEQUENCE [LARGE SCALE GENOMIC DNA]</scope>
    <source>
        <strain evidence="2 3">DSM 27352</strain>
    </source>
</reference>
<evidence type="ECO:0000256" key="1">
    <source>
        <dbReference type="SAM" id="MobiDB-lite"/>
    </source>
</evidence>
<comment type="caution">
    <text evidence="2">The sequence shown here is derived from an EMBL/GenBank/DDBJ whole genome shotgun (WGS) entry which is preliminary data.</text>
</comment>
<sequence>MSDQFGFDFADMAQPAYAELPLGGWLDPEYTTDEFNAIFERAALVLPALSGALAVLFGGALEVAKDEHAKMLEACERTGAYHLWRVDVPAEASLIEAFQAACIARECPVPGAEFKALTEKRMTVHAMYVPNLGSVVVHQWAADNIGIDYYPWRDSFFLPSYRDGRRVVKVPESVFAGTYCADKIAESNEGVASVPVFMHEGREYINDGGMSYGTYSECGGWAFCSMADWNGPTYSYRTQVKAWDEGRTERGDRRGLVVRVRGHLAVLTGETIFYDDNATGFHCASRDEEEGAVPEEEEWAEDEIPEEGIEA</sequence>
<gene>
    <name evidence="2" type="ORF">EJP67_33345</name>
</gene>
<feature type="compositionally biased region" description="Acidic residues" evidence="1">
    <location>
        <begin position="287"/>
        <end position="311"/>
    </location>
</feature>
<dbReference type="EMBL" id="RXFT01000029">
    <property type="protein sequence ID" value="RUR71943.1"/>
    <property type="molecule type" value="Genomic_DNA"/>
</dbReference>
<dbReference type="AlphaFoldDB" id="A0A3S1A854"/>
<proteinExistence type="predicted"/>
<dbReference type="OrthoDB" id="9109751at2"/>
<accession>A0A3S1A854</accession>
<dbReference type="Proteomes" id="UP000281118">
    <property type="component" value="Unassembled WGS sequence"/>
</dbReference>
<protein>
    <submittedName>
        <fullName evidence="2">Uncharacterized protein</fullName>
    </submittedName>
</protein>
<dbReference type="RefSeq" id="WP_126025998.1">
    <property type="nucleotide sequence ID" value="NZ_RXFT01000029.1"/>
</dbReference>
<organism evidence="2 3">
    <name type="scientific">Variovorax guangxiensis</name>
    <dbReference type="NCBI Taxonomy" id="1775474"/>
    <lineage>
        <taxon>Bacteria</taxon>
        <taxon>Pseudomonadati</taxon>
        <taxon>Pseudomonadota</taxon>
        <taxon>Betaproteobacteria</taxon>
        <taxon>Burkholderiales</taxon>
        <taxon>Comamonadaceae</taxon>
        <taxon>Variovorax</taxon>
    </lineage>
</organism>